<dbReference type="OrthoDB" id="2755114at2759"/>
<proteinExistence type="predicted"/>
<dbReference type="Proteomes" id="UP000230002">
    <property type="component" value="Unassembled WGS sequence"/>
</dbReference>
<comment type="caution">
    <text evidence="1">The sequence shown here is derived from an EMBL/GenBank/DDBJ whole genome shotgun (WGS) entry which is preliminary data.</text>
</comment>
<dbReference type="EMBL" id="AYKW01000034">
    <property type="protein sequence ID" value="PIL27856.1"/>
    <property type="molecule type" value="Genomic_DNA"/>
</dbReference>
<organism evidence="1 2">
    <name type="scientific">Ganoderma sinense ZZ0214-1</name>
    <dbReference type="NCBI Taxonomy" id="1077348"/>
    <lineage>
        <taxon>Eukaryota</taxon>
        <taxon>Fungi</taxon>
        <taxon>Dikarya</taxon>
        <taxon>Basidiomycota</taxon>
        <taxon>Agaricomycotina</taxon>
        <taxon>Agaricomycetes</taxon>
        <taxon>Polyporales</taxon>
        <taxon>Polyporaceae</taxon>
        <taxon>Ganoderma</taxon>
    </lineage>
</organism>
<sequence>MNATAPANPADSDPQPRVPLDIQLAIVEACPDVRTSLMLISTHKTLRKWGARLALQSPSTQVRLYSSAAARSFFVFCAAQGLPSEPSSPLAVLHTLEITLATVNPVGMGYLIILLGNVPRLTSLTLYDPEEALCRHPSLYGALRRLRTLKVFRVYEAKAMAFKLVSEIASALEAVSIEPNSQTVFDTFLNLGVLLGRHKDTLTRFKTLAMNLRSRTQAIHAESVQLVVFEKVQELVLPLCFFPGASHYIKAFPNATSLDLGTHLTKHFRKRIEAMDHFRSWTLSAVMGMHGDPLDPQPDCWPSLETVRGGLFDIYTFGNSCSVAALLIDGLIESEWMCVPSVVERHYPVILRLSVTPSLCVELWEKEWRKMCSVKHLVLQFVVDDQVDLGDLTDRAIHAVGSFVHCKHVFLDFKATNPAARSRLLGLDHLSLRYIIEDCQLGPYEIAIRSPAKTTYWSHHPDSGEMEKSLWDGWDMPAKTNFQTLNGFPKNYVTDDWV</sequence>
<protein>
    <recommendedName>
        <fullName evidence="3">F-box domain-containing protein</fullName>
    </recommendedName>
</protein>
<reference evidence="1 2" key="1">
    <citation type="journal article" date="2015" name="Sci. Rep.">
        <title>Chromosome-level genome map provides insights into diverse defense mechanisms in the medicinal fungus Ganoderma sinense.</title>
        <authorList>
            <person name="Zhu Y."/>
            <person name="Xu J."/>
            <person name="Sun C."/>
            <person name="Zhou S."/>
            <person name="Xu H."/>
            <person name="Nelson D.R."/>
            <person name="Qian J."/>
            <person name="Song J."/>
            <person name="Luo H."/>
            <person name="Xiang L."/>
            <person name="Li Y."/>
            <person name="Xu Z."/>
            <person name="Ji A."/>
            <person name="Wang L."/>
            <person name="Lu S."/>
            <person name="Hayward A."/>
            <person name="Sun W."/>
            <person name="Li X."/>
            <person name="Schwartz D.C."/>
            <person name="Wang Y."/>
            <person name="Chen S."/>
        </authorList>
    </citation>
    <scope>NUCLEOTIDE SEQUENCE [LARGE SCALE GENOMIC DNA]</scope>
    <source>
        <strain evidence="1 2">ZZ0214-1</strain>
    </source>
</reference>
<evidence type="ECO:0008006" key="3">
    <source>
        <dbReference type="Google" id="ProtNLM"/>
    </source>
</evidence>
<evidence type="ECO:0000313" key="2">
    <source>
        <dbReference type="Proteomes" id="UP000230002"/>
    </source>
</evidence>
<accession>A0A2G8S264</accession>
<gene>
    <name evidence="1" type="ORF">GSI_11010</name>
</gene>
<evidence type="ECO:0000313" key="1">
    <source>
        <dbReference type="EMBL" id="PIL27856.1"/>
    </source>
</evidence>
<dbReference type="AlphaFoldDB" id="A0A2G8S264"/>
<name>A0A2G8S264_9APHY</name>
<keyword evidence="2" id="KW-1185">Reference proteome</keyword>